<proteinExistence type="predicted"/>
<dbReference type="AntiFam" id="ANF00095">
    <property type="entry name" value="Shadow ORF (opposite ABC transporters)"/>
</dbReference>
<accession>A0A645EBI1</accession>
<evidence type="ECO:0000313" key="1">
    <source>
        <dbReference type="EMBL" id="MPM98845.1"/>
    </source>
</evidence>
<sequence>MRGAHQHLAGHALFHALAHLHDHHVIRDFRDHAKVVRDEQHRRAPALLQLADQLQDLRLRRHVERRGRLIGD</sequence>
<gene>
    <name evidence="1" type="ORF">SDC9_146035</name>
</gene>
<comment type="caution">
    <text evidence="1">The sequence shown here is derived from an EMBL/GenBank/DDBJ whole genome shotgun (WGS) entry which is preliminary data.</text>
</comment>
<dbReference type="EMBL" id="VSSQ01044975">
    <property type="protein sequence ID" value="MPM98845.1"/>
    <property type="molecule type" value="Genomic_DNA"/>
</dbReference>
<name>A0A645EBI1_9ZZZZ</name>
<protein>
    <submittedName>
        <fullName evidence="1">Uncharacterized protein</fullName>
    </submittedName>
</protein>
<dbReference type="AlphaFoldDB" id="A0A645EBI1"/>
<organism evidence="1">
    <name type="scientific">bioreactor metagenome</name>
    <dbReference type="NCBI Taxonomy" id="1076179"/>
    <lineage>
        <taxon>unclassified sequences</taxon>
        <taxon>metagenomes</taxon>
        <taxon>ecological metagenomes</taxon>
    </lineage>
</organism>
<reference evidence="1" key="1">
    <citation type="submission" date="2019-08" db="EMBL/GenBank/DDBJ databases">
        <authorList>
            <person name="Kucharzyk K."/>
            <person name="Murdoch R.W."/>
            <person name="Higgins S."/>
            <person name="Loffler F."/>
        </authorList>
    </citation>
    <scope>NUCLEOTIDE SEQUENCE</scope>
</reference>